<dbReference type="GO" id="GO:0006891">
    <property type="term" value="P:intra-Golgi vesicle-mediated transport"/>
    <property type="evidence" value="ECO:0007669"/>
    <property type="project" value="TreeGrafter"/>
</dbReference>
<proteinExistence type="inferred from homology"/>
<evidence type="ECO:0000256" key="8">
    <source>
        <dbReference type="ARBA" id="ARBA00023034"/>
    </source>
</evidence>
<dbReference type="OMA" id="MNTTREA"/>
<keyword evidence="5 12" id="KW-0963">Cytoplasm</keyword>
<dbReference type="Gene3D" id="3.30.450.60">
    <property type="match status" value="1"/>
</dbReference>
<evidence type="ECO:0000256" key="10">
    <source>
        <dbReference type="ARBA" id="ARBA00023329"/>
    </source>
</evidence>
<reference evidence="14 15" key="3">
    <citation type="journal article" date="2015" name="Genome Announc.">
        <title>Draft Genome Sequence of the Archiascomycetous Yeast Saitoella complicata.</title>
        <authorList>
            <person name="Yamauchi K."/>
            <person name="Kondo S."/>
            <person name="Hamamoto M."/>
            <person name="Takahashi Y."/>
            <person name="Ogura Y."/>
            <person name="Hayashi T."/>
            <person name="Nishida H."/>
        </authorList>
    </citation>
    <scope>NUCLEOTIDE SEQUENCE [LARGE SCALE GENOMIC DNA]</scope>
    <source>
        <strain evidence="14 15">NRRL Y-17804</strain>
    </source>
</reference>
<keyword evidence="15" id="KW-1185">Reference proteome</keyword>
<accession>A0A0E9NBU6</accession>
<comment type="subunit">
    <text evidence="3 12">Oligomeric complex that consists of at least the alpha, beta, beta', gamma, delta, epsilon and zeta subunits.</text>
</comment>
<keyword evidence="6 12" id="KW-0931">ER-Golgi transport</keyword>
<evidence type="ECO:0000256" key="3">
    <source>
        <dbReference type="ARBA" id="ARBA00011775"/>
    </source>
</evidence>
<evidence type="ECO:0000313" key="15">
    <source>
        <dbReference type="Proteomes" id="UP000033140"/>
    </source>
</evidence>
<evidence type="ECO:0000256" key="9">
    <source>
        <dbReference type="ARBA" id="ARBA00023136"/>
    </source>
</evidence>
<dbReference type="SUPFAM" id="SSF64356">
    <property type="entry name" value="SNARE-like"/>
    <property type="match status" value="1"/>
</dbReference>
<dbReference type="GO" id="GO:0006890">
    <property type="term" value="P:retrograde vesicle-mediated transport, Golgi to endoplasmic reticulum"/>
    <property type="evidence" value="ECO:0007669"/>
    <property type="project" value="UniProtKB-UniRule"/>
</dbReference>
<reference evidence="14 15" key="1">
    <citation type="journal article" date="2011" name="J. Gen. Appl. Microbiol.">
        <title>Draft genome sequencing of the enigmatic yeast Saitoella complicata.</title>
        <authorList>
            <person name="Nishida H."/>
            <person name="Hamamoto M."/>
            <person name="Sugiyama J."/>
        </authorList>
    </citation>
    <scope>NUCLEOTIDE SEQUENCE [LARGE SCALE GENOMIC DNA]</scope>
    <source>
        <strain evidence="14 15">NRRL Y-17804</strain>
    </source>
</reference>
<dbReference type="InterPro" id="IPR039652">
    <property type="entry name" value="Coatomer_zeta"/>
</dbReference>
<name>A0A0E9NBU6_SAICN</name>
<reference evidence="14 15" key="2">
    <citation type="journal article" date="2014" name="J. Gen. Appl. Microbiol.">
        <title>The early diverging ascomycetous budding yeast Saitoella complicata has three histone deacetylases belonging to the Clr6, Hos2, and Rpd3 lineages.</title>
        <authorList>
            <person name="Nishida H."/>
            <person name="Matsumoto T."/>
            <person name="Kondo S."/>
            <person name="Hamamoto M."/>
            <person name="Yoshikawa H."/>
        </authorList>
    </citation>
    <scope>NUCLEOTIDE SEQUENCE [LARGE SCALE GENOMIC DNA]</scope>
    <source>
        <strain evidence="14 15">NRRL Y-17804</strain>
    </source>
</reference>
<dbReference type="PANTHER" id="PTHR11043">
    <property type="entry name" value="ZETA-COAT PROTEIN"/>
    <property type="match status" value="1"/>
</dbReference>
<comment type="similarity">
    <text evidence="2 12">Belongs to the adaptor complexes small subunit family.</text>
</comment>
<dbReference type="GO" id="GO:0006886">
    <property type="term" value="P:intracellular protein transport"/>
    <property type="evidence" value="ECO:0007669"/>
    <property type="project" value="TreeGrafter"/>
</dbReference>
<sequence length="295" mass="32465">MKIRVLSCRLQITCQHTSIYTQHLPPHTRSRRRATAGAQKGRNLHCARSLEPSTTRYKQLKRSPRWYREGGVGATPPATPTPPACTAGSTTKATVNSIPALAMVNLTLYSTHAVLLLSSTDGSRILAKYYNQPHPSTTTPSPAFTTPASQKSFEKTLFEKTKKQGTDIILIDNKVVVYKQVVDVIIYLVGGDEENEVMLWAALMGLKESLDILMRNQVDKRTILENYDLVTLAVDEIVDDGIILETDPQTIASRVTRAPTSDGGAIKVDLSEQGLMNAWGMAKEKLADRILKGGF</sequence>
<comment type="caution">
    <text evidence="14">The sequence shown here is derived from an EMBL/GenBank/DDBJ whole genome shotgun (WGS) entry which is preliminary data.</text>
</comment>
<evidence type="ECO:0000256" key="1">
    <source>
        <dbReference type="ARBA" id="ARBA00004255"/>
    </source>
</evidence>
<evidence type="ECO:0000256" key="11">
    <source>
        <dbReference type="ARBA" id="ARBA00045555"/>
    </source>
</evidence>
<dbReference type="EMBL" id="BACD03000007">
    <property type="protein sequence ID" value="GAO47181.1"/>
    <property type="molecule type" value="Genomic_DNA"/>
</dbReference>
<dbReference type="AlphaFoldDB" id="A0A0E9NBU6"/>
<dbReference type="InterPro" id="IPR022775">
    <property type="entry name" value="AP_mu_sigma_su"/>
</dbReference>
<dbReference type="Proteomes" id="UP000033140">
    <property type="component" value="Unassembled WGS sequence"/>
</dbReference>
<comment type="subcellular location">
    <subcellularLocation>
        <location evidence="12">Cytoplasm</location>
    </subcellularLocation>
    <subcellularLocation>
        <location evidence="1 12">Golgi apparatus membrane</location>
        <topology evidence="1 12">Peripheral membrane protein</topology>
        <orientation evidence="1 12">Cytoplasmic side</orientation>
    </subcellularLocation>
    <subcellularLocation>
        <location evidence="12">Cytoplasmic vesicle</location>
        <location evidence="12">COPI-coated vesicle membrane</location>
        <topology evidence="12">Peripheral membrane protein</topology>
        <orientation evidence="12">Cytoplasmic side</orientation>
    </subcellularLocation>
</comment>
<evidence type="ECO:0000256" key="2">
    <source>
        <dbReference type="ARBA" id="ARBA00006972"/>
    </source>
</evidence>
<keyword evidence="8 12" id="KW-0333">Golgi apparatus</keyword>
<dbReference type="InterPro" id="IPR011012">
    <property type="entry name" value="Longin-like_dom_sf"/>
</dbReference>
<dbReference type="PANTHER" id="PTHR11043:SF0">
    <property type="entry name" value="COATOMER SUBUNIT ZETA"/>
    <property type="match status" value="1"/>
</dbReference>
<keyword evidence="10 12" id="KW-0968">Cytoplasmic vesicle</keyword>
<evidence type="ECO:0000259" key="13">
    <source>
        <dbReference type="Pfam" id="PF01217"/>
    </source>
</evidence>
<evidence type="ECO:0000256" key="4">
    <source>
        <dbReference type="ARBA" id="ARBA00022448"/>
    </source>
</evidence>
<dbReference type="CDD" id="cd14829">
    <property type="entry name" value="Zeta-COP"/>
    <property type="match status" value="1"/>
</dbReference>
<dbReference type="FunFam" id="3.30.450.60:FF:000013">
    <property type="entry name" value="Coatomer subunit zeta"/>
    <property type="match status" value="1"/>
</dbReference>
<dbReference type="GO" id="GO:0000139">
    <property type="term" value="C:Golgi membrane"/>
    <property type="evidence" value="ECO:0007669"/>
    <property type="project" value="UniProtKB-SubCell"/>
</dbReference>
<feature type="domain" description="AP complex mu/sigma subunit" evidence="13">
    <location>
        <begin position="114"/>
        <end position="257"/>
    </location>
</feature>
<keyword evidence="7 12" id="KW-0653">Protein transport</keyword>
<evidence type="ECO:0000256" key="12">
    <source>
        <dbReference type="RuleBase" id="RU366053"/>
    </source>
</evidence>
<keyword evidence="4 12" id="KW-0813">Transport</keyword>
<dbReference type="STRING" id="698492.A0A0E9NBU6"/>
<evidence type="ECO:0000256" key="5">
    <source>
        <dbReference type="ARBA" id="ARBA00022490"/>
    </source>
</evidence>
<evidence type="ECO:0000256" key="7">
    <source>
        <dbReference type="ARBA" id="ARBA00022927"/>
    </source>
</evidence>
<dbReference type="Pfam" id="PF01217">
    <property type="entry name" value="Clat_adaptor_s"/>
    <property type="match status" value="1"/>
</dbReference>
<evidence type="ECO:0000313" key="14">
    <source>
        <dbReference type="EMBL" id="GAO47181.1"/>
    </source>
</evidence>
<organism evidence="14 15">
    <name type="scientific">Saitoella complicata (strain BCRC 22490 / CBS 7301 / JCM 7358 / NBRC 10748 / NRRL Y-17804)</name>
    <dbReference type="NCBI Taxonomy" id="698492"/>
    <lineage>
        <taxon>Eukaryota</taxon>
        <taxon>Fungi</taxon>
        <taxon>Dikarya</taxon>
        <taxon>Ascomycota</taxon>
        <taxon>Taphrinomycotina</taxon>
        <taxon>Taphrinomycotina incertae sedis</taxon>
        <taxon>Saitoella</taxon>
    </lineage>
</organism>
<evidence type="ECO:0000256" key="6">
    <source>
        <dbReference type="ARBA" id="ARBA00022892"/>
    </source>
</evidence>
<gene>
    <name evidence="14" type="ORF">G7K_1391-t1</name>
</gene>
<keyword evidence="9 12" id="KW-0472">Membrane</keyword>
<dbReference type="GO" id="GO:0030126">
    <property type="term" value="C:COPI vesicle coat"/>
    <property type="evidence" value="ECO:0007669"/>
    <property type="project" value="UniProtKB-UniRule"/>
</dbReference>
<comment type="function">
    <text evidence="11">The coatomer is a cytosolic protein complex that binds to dilysine motifs and reversibly associates with Golgi non-clathrin-coated vesicles, which further mediate biosynthetic protein transport from the ER, via the Golgi up to the trans Golgi network. Coatomer complex is required for budding from Golgi membranes, and is essential for the retrograde Golgi-to-ER transport of dilysine-tagged proteins. The zeta subunit may be involved in regulating the coat assembly and, hence, the rate of biosynthetic protein transport due to its association-dissociation properties with the coatomer complex.</text>
</comment>
<protein>
    <recommendedName>
        <fullName evidence="12">Coatomer subunit zeta</fullName>
    </recommendedName>
</protein>